<dbReference type="SUPFAM" id="SSF51197">
    <property type="entry name" value="Clavaminate synthase-like"/>
    <property type="match status" value="1"/>
</dbReference>
<dbReference type="InterPro" id="IPR008775">
    <property type="entry name" value="Phytyl_CoA_dOase-like"/>
</dbReference>
<dbReference type="Gene3D" id="2.60.120.620">
    <property type="entry name" value="q2cbj1_9rhob like domain"/>
    <property type="match status" value="1"/>
</dbReference>
<dbReference type="Pfam" id="PF05721">
    <property type="entry name" value="PhyH"/>
    <property type="match status" value="1"/>
</dbReference>
<feature type="non-terminal residue" evidence="1">
    <location>
        <position position="255"/>
    </location>
</feature>
<dbReference type="AlphaFoldDB" id="A0A382QA41"/>
<sequence>MNTNDTTTVTIAQSQVDHFHRNGFFFIPNPLGREQMRLMDRLQREREAEWEHTDWPEGFNVMACYFLMLGEPVLQMVEQPPLIEAAKRILDCDEVHIGACGLGDASKRPSATDGQMQQVHWHADGSPEVKQVSFRIALDRHESANAPLRVLPGTHLVSKEMVNEDLMQIELATGRHNISPDNMYARHPHEVEVILDPRWALVWTPSCWHATGVKTAEGPRRAMSWNYFPKSGRKRDTEAVKYIYSGQWPDWSIER</sequence>
<name>A0A382QA41_9ZZZZ</name>
<proteinExistence type="predicted"/>
<reference evidence="1" key="1">
    <citation type="submission" date="2018-05" db="EMBL/GenBank/DDBJ databases">
        <authorList>
            <person name="Lanie J.A."/>
            <person name="Ng W.-L."/>
            <person name="Kazmierczak K.M."/>
            <person name="Andrzejewski T.M."/>
            <person name="Davidsen T.M."/>
            <person name="Wayne K.J."/>
            <person name="Tettelin H."/>
            <person name="Glass J.I."/>
            <person name="Rusch D."/>
            <person name="Podicherti R."/>
            <person name="Tsui H.-C.T."/>
            <person name="Winkler M.E."/>
        </authorList>
    </citation>
    <scope>NUCLEOTIDE SEQUENCE</scope>
</reference>
<evidence type="ECO:0000313" key="1">
    <source>
        <dbReference type="EMBL" id="SVC81887.1"/>
    </source>
</evidence>
<evidence type="ECO:0008006" key="2">
    <source>
        <dbReference type="Google" id="ProtNLM"/>
    </source>
</evidence>
<dbReference type="EMBL" id="UINC01112735">
    <property type="protein sequence ID" value="SVC81887.1"/>
    <property type="molecule type" value="Genomic_DNA"/>
</dbReference>
<protein>
    <recommendedName>
        <fullName evidence="2">Phytanoyl-CoA dioxygenase family protein</fullName>
    </recommendedName>
</protein>
<gene>
    <name evidence="1" type="ORF">METZ01_LOCUS334741</name>
</gene>
<organism evidence="1">
    <name type="scientific">marine metagenome</name>
    <dbReference type="NCBI Taxonomy" id="408172"/>
    <lineage>
        <taxon>unclassified sequences</taxon>
        <taxon>metagenomes</taxon>
        <taxon>ecological metagenomes</taxon>
    </lineage>
</organism>
<accession>A0A382QA41</accession>